<dbReference type="Proteomes" id="UP001157134">
    <property type="component" value="Unassembled WGS sequence"/>
</dbReference>
<feature type="coiled-coil region" evidence="4">
    <location>
        <begin position="79"/>
        <end position="113"/>
    </location>
</feature>
<evidence type="ECO:0000256" key="1">
    <source>
        <dbReference type="ARBA" id="ARBA00023015"/>
    </source>
</evidence>
<organism evidence="6 7">
    <name type="scientific">Thalassotalea loyana</name>
    <dbReference type="NCBI Taxonomy" id="280483"/>
    <lineage>
        <taxon>Bacteria</taxon>
        <taxon>Pseudomonadati</taxon>
        <taxon>Pseudomonadota</taxon>
        <taxon>Gammaproteobacteria</taxon>
        <taxon>Alteromonadales</taxon>
        <taxon>Colwelliaceae</taxon>
        <taxon>Thalassotalea</taxon>
    </lineage>
</organism>
<evidence type="ECO:0000256" key="4">
    <source>
        <dbReference type="SAM" id="Coils"/>
    </source>
</evidence>
<feature type="domain" description="HTH merR-type" evidence="5">
    <location>
        <begin position="1"/>
        <end position="69"/>
    </location>
</feature>
<dbReference type="EMBL" id="BSSV01000002">
    <property type="protein sequence ID" value="GLX84846.1"/>
    <property type="molecule type" value="Genomic_DNA"/>
</dbReference>
<sequence>MRIGELAKQTGFKQSSIRFYEKEGLMPDAQRTLNGYRRYDEHAINRLTQIKFCKHLGFSLDDMKQILTIDKGLNHEAVMTKLASRKKETKHLIQELEQNLKNIQNVESRLKQLWQEDRCMEQAELTHLLNKANL</sequence>
<dbReference type="SUPFAM" id="SSF46955">
    <property type="entry name" value="Putative DNA-binding domain"/>
    <property type="match status" value="1"/>
</dbReference>
<evidence type="ECO:0000256" key="2">
    <source>
        <dbReference type="ARBA" id="ARBA00023125"/>
    </source>
</evidence>
<evidence type="ECO:0000313" key="7">
    <source>
        <dbReference type="Proteomes" id="UP001157134"/>
    </source>
</evidence>
<keyword evidence="4" id="KW-0175">Coiled coil</keyword>
<dbReference type="PRINTS" id="PR00040">
    <property type="entry name" value="HTHMERR"/>
</dbReference>
<evidence type="ECO:0000313" key="6">
    <source>
        <dbReference type="EMBL" id="GLX84846.1"/>
    </source>
</evidence>
<dbReference type="InterPro" id="IPR047057">
    <property type="entry name" value="MerR_fam"/>
</dbReference>
<proteinExistence type="predicted"/>
<dbReference type="RefSeq" id="WP_284296534.1">
    <property type="nucleotide sequence ID" value="NZ_BSSV01000002.1"/>
</dbReference>
<dbReference type="Pfam" id="PF13411">
    <property type="entry name" value="MerR_1"/>
    <property type="match status" value="1"/>
</dbReference>
<keyword evidence="1" id="KW-0805">Transcription regulation</keyword>
<dbReference type="PANTHER" id="PTHR30204:SF94">
    <property type="entry name" value="HEAVY METAL-DEPENDENT TRANSCRIPTIONAL REGULATOR HI_0293-RELATED"/>
    <property type="match status" value="1"/>
</dbReference>
<dbReference type="InterPro" id="IPR009061">
    <property type="entry name" value="DNA-bd_dom_put_sf"/>
</dbReference>
<dbReference type="PROSITE" id="PS50937">
    <property type="entry name" value="HTH_MERR_2"/>
    <property type="match status" value="1"/>
</dbReference>
<dbReference type="SMART" id="SM00422">
    <property type="entry name" value="HTH_MERR"/>
    <property type="match status" value="1"/>
</dbReference>
<evidence type="ECO:0000256" key="3">
    <source>
        <dbReference type="ARBA" id="ARBA00023163"/>
    </source>
</evidence>
<name>A0ABQ6HED4_9GAMM</name>
<protein>
    <submittedName>
        <fullName evidence="6">MerR family transcriptional regulator</fullName>
    </submittedName>
</protein>
<keyword evidence="2" id="KW-0238">DNA-binding</keyword>
<reference evidence="6 7" key="1">
    <citation type="submission" date="2023-03" db="EMBL/GenBank/DDBJ databases">
        <title>Thalassotalea loyana LMG 22536T draft genome sequence.</title>
        <authorList>
            <person name="Sawabe T."/>
        </authorList>
    </citation>
    <scope>NUCLEOTIDE SEQUENCE [LARGE SCALE GENOMIC DNA]</scope>
    <source>
        <strain evidence="6 7">LMG 22536</strain>
    </source>
</reference>
<keyword evidence="3" id="KW-0804">Transcription</keyword>
<evidence type="ECO:0000259" key="5">
    <source>
        <dbReference type="PROSITE" id="PS50937"/>
    </source>
</evidence>
<keyword evidence="7" id="KW-1185">Reference proteome</keyword>
<gene>
    <name evidence="6" type="ORF">tloyanaT_10980</name>
</gene>
<comment type="caution">
    <text evidence="6">The sequence shown here is derived from an EMBL/GenBank/DDBJ whole genome shotgun (WGS) entry which is preliminary data.</text>
</comment>
<dbReference type="PANTHER" id="PTHR30204">
    <property type="entry name" value="REDOX-CYCLING DRUG-SENSING TRANSCRIPTIONAL ACTIVATOR SOXR"/>
    <property type="match status" value="1"/>
</dbReference>
<accession>A0ABQ6HED4</accession>
<dbReference type="InterPro" id="IPR000551">
    <property type="entry name" value="MerR-type_HTH_dom"/>
</dbReference>
<dbReference type="Gene3D" id="1.10.1660.10">
    <property type="match status" value="1"/>
</dbReference>